<dbReference type="SUPFAM" id="SSF63411">
    <property type="entry name" value="LuxS/MPP-like metallohydrolase"/>
    <property type="match status" value="3"/>
</dbReference>
<dbReference type="InterPro" id="IPR011249">
    <property type="entry name" value="Metalloenz_LuxS/M16"/>
</dbReference>
<dbReference type="GO" id="GO:0008237">
    <property type="term" value="F:metallopeptidase activity"/>
    <property type="evidence" value="ECO:0007669"/>
    <property type="project" value="UniProtKB-KW"/>
</dbReference>
<dbReference type="InterPro" id="IPR050626">
    <property type="entry name" value="Peptidase_M16"/>
</dbReference>
<keyword evidence="6" id="KW-0482">Metalloprotease</keyword>
<comment type="similarity">
    <text evidence="1 7">Belongs to the peptidase M16 family.</text>
</comment>
<dbReference type="InterPro" id="IPR007863">
    <property type="entry name" value="Peptidase_M16_C"/>
</dbReference>
<dbReference type="InterPro" id="IPR001431">
    <property type="entry name" value="Pept_M16_Zn_BS"/>
</dbReference>
<evidence type="ECO:0000256" key="7">
    <source>
        <dbReference type="RuleBase" id="RU004447"/>
    </source>
</evidence>
<gene>
    <name evidence="12" type="ORF">ACHAXA_002150</name>
</gene>
<name>A0ABD3R6P9_9STRA</name>
<evidence type="ECO:0000256" key="6">
    <source>
        <dbReference type="ARBA" id="ARBA00023049"/>
    </source>
</evidence>
<dbReference type="PROSITE" id="PS00143">
    <property type="entry name" value="INSULINASE"/>
    <property type="match status" value="1"/>
</dbReference>
<dbReference type="PANTHER" id="PTHR43690:SF18">
    <property type="entry name" value="INSULIN-DEGRADING ENZYME-RELATED"/>
    <property type="match status" value="1"/>
</dbReference>
<feature type="domain" description="Peptidase M16 N-terminal" evidence="9">
    <location>
        <begin position="96"/>
        <end position="224"/>
    </location>
</feature>
<organism evidence="12 13">
    <name type="scientific">Cyclostephanos tholiformis</name>
    <dbReference type="NCBI Taxonomy" id="382380"/>
    <lineage>
        <taxon>Eukaryota</taxon>
        <taxon>Sar</taxon>
        <taxon>Stramenopiles</taxon>
        <taxon>Ochrophyta</taxon>
        <taxon>Bacillariophyta</taxon>
        <taxon>Coscinodiscophyceae</taxon>
        <taxon>Thalassiosirophycidae</taxon>
        <taxon>Stephanodiscales</taxon>
        <taxon>Stephanodiscaceae</taxon>
        <taxon>Cyclostephanos</taxon>
    </lineage>
</organism>
<feature type="region of interest" description="Disordered" evidence="8">
    <location>
        <begin position="1"/>
        <end position="25"/>
    </location>
</feature>
<evidence type="ECO:0000256" key="5">
    <source>
        <dbReference type="ARBA" id="ARBA00022833"/>
    </source>
</evidence>
<feature type="domain" description="Peptidase M16 middle/third" evidence="11">
    <location>
        <begin position="635"/>
        <end position="699"/>
    </location>
</feature>
<feature type="domain" description="Peptidase M16 middle/third" evidence="11">
    <location>
        <begin position="819"/>
        <end position="925"/>
    </location>
</feature>
<protein>
    <recommendedName>
        <fullName evidence="14">Nardilysin</fullName>
    </recommendedName>
</protein>
<dbReference type="Pfam" id="PF16187">
    <property type="entry name" value="Peptidase_M16_M"/>
    <property type="match status" value="2"/>
</dbReference>
<dbReference type="Gene3D" id="3.30.830.10">
    <property type="entry name" value="Metalloenzyme, LuxS/M16 peptidase-like"/>
    <property type="match status" value="3"/>
</dbReference>
<proteinExistence type="inferred from homology"/>
<dbReference type="Proteomes" id="UP001530377">
    <property type="component" value="Unassembled WGS sequence"/>
</dbReference>
<evidence type="ECO:0000259" key="11">
    <source>
        <dbReference type="Pfam" id="PF16187"/>
    </source>
</evidence>
<evidence type="ECO:0008006" key="14">
    <source>
        <dbReference type="Google" id="ProtNLM"/>
    </source>
</evidence>
<feature type="region of interest" description="Disordered" evidence="8">
    <location>
        <begin position="62"/>
        <end position="93"/>
    </location>
</feature>
<evidence type="ECO:0000259" key="10">
    <source>
        <dbReference type="Pfam" id="PF05193"/>
    </source>
</evidence>
<evidence type="ECO:0000256" key="8">
    <source>
        <dbReference type="SAM" id="MobiDB-lite"/>
    </source>
</evidence>
<evidence type="ECO:0000259" key="9">
    <source>
        <dbReference type="Pfam" id="PF00675"/>
    </source>
</evidence>
<dbReference type="GO" id="GO:0046872">
    <property type="term" value="F:metal ion binding"/>
    <property type="evidence" value="ECO:0007669"/>
    <property type="project" value="UniProtKB-KW"/>
</dbReference>
<evidence type="ECO:0000313" key="12">
    <source>
        <dbReference type="EMBL" id="KAL3806871.1"/>
    </source>
</evidence>
<sequence>MSNSCDASSSAADVTLGPDLNSTRSKSDKKLYRHITLSNGLKCVLICDTVALRQRKSLIGRGRLDDGESEGEDDEDDADEDDHSNDDDDDDDYGLRKAATALLVNVGSYHDPPYLQGLTHFLEHMLFLGTEDYPEESAYNKFLSSCGGDDNAYTDMEHTLYHYCIPQDSEKNVWKALDMFSSFFKCPLLNENSIERELNAVESEFELNSKDDHIRLSQLMSYTCGMDGNAPIMGRNWRPVTRTGYDDGEKVEGVEAEVGAERYAKDRPLHPFAKFPWGNMSSLKIEPESSGIDVMKELRKHYQCHYYAPNMRLVVMAGYDLDEIQRHVVENFRDVPAAPRIVDCECDGHDGENIITNLRPYQLPFHASSLATVYRIVPVRNCHLLTITWQCPSVSPHWRTKPCDYLAHLLGHEASGSVLSVLKGRGWATSLSAGIGEDGMGDASTHALFSIEISLSMHGVRFWEDVINVVFCYISMLKFHFIEGHIDGEKTRKEGLPSWIHEELKMIAELSYQFADEGDVTDTVEEIAENMAPWTDLPDERVLDGNALLFDDEVDSDMIKRLLFDFFTPENIRVDMMSSLFGRDCDDLDDSAALQCEEEKKVDSDDNEEVKSDYQPPVDLAGDRNPIFDKERAGLASLEPRFGTKFWQEQISEDLIQSWTAAAMPRLYSSDELAIHLPPPNTYIPTKFDLRPADDDEHPLLNCCLKVCVAVGKKKMYFPAAVTKYKIEATCHRLSLSYEDEGEKWHYLDNHELYNKFDGCHHFLESGYEGTLDNGTVKFRVTAVPRDGEGIVFSYGDSGHDDDVEDGVAFPPIPPPAPENRLPQLIHDKNSFRMWHLHDRKFRKPTADLRLQFVCDGMNGSALNQACMELFCTLCADALTETCYLASVCELGSSICPTETGFSIRVHGFDQNLLTLTKEVLRVVMSLRER</sequence>
<evidence type="ECO:0000256" key="3">
    <source>
        <dbReference type="ARBA" id="ARBA00022723"/>
    </source>
</evidence>
<dbReference type="AlphaFoldDB" id="A0ABD3R6P9"/>
<evidence type="ECO:0000256" key="4">
    <source>
        <dbReference type="ARBA" id="ARBA00022801"/>
    </source>
</evidence>
<feature type="compositionally biased region" description="Basic and acidic residues" evidence="8">
    <location>
        <begin position="599"/>
        <end position="612"/>
    </location>
</feature>
<dbReference type="GO" id="GO:0006508">
    <property type="term" value="P:proteolysis"/>
    <property type="evidence" value="ECO:0007669"/>
    <property type="project" value="UniProtKB-KW"/>
</dbReference>
<feature type="compositionally biased region" description="Acidic residues" evidence="8">
    <location>
        <begin position="67"/>
        <end position="92"/>
    </location>
</feature>
<evidence type="ECO:0000256" key="1">
    <source>
        <dbReference type="ARBA" id="ARBA00007261"/>
    </source>
</evidence>
<dbReference type="FunFam" id="3.30.830.10:FF:000005">
    <property type="entry name" value="nardilysin isoform X1"/>
    <property type="match status" value="1"/>
</dbReference>
<evidence type="ECO:0000256" key="2">
    <source>
        <dbReference type="ARBA" id="ARBA00022670"/>
    </source>
</evidence>
<feature type="domain" description="Peptidase M16 C-terminal" evidence="10">
    <location>
        <begin position="296"/>
        <end position="487"/>
    </location>
</feature>
<comment type="caution">
    <text evidence="12">The sequence shown here is derived from an EMBL/GenBank/DDBJ whole genome shotgun (WGS) entry which is preliminary data.</text>
</comment>
<keyword evidence="3" id="KW-0479">Metal-binding</keyword>
<keyword evidence="2" id="KW-0645">Protease</keyword>
<accession>A0ABD3R6P9</accession>
<dbReference type="InterPro" id="IPR011765">
    <property type="entry name" value="Pept_M16_N"/>
</dbReference>
<dbReference type="EMBL" id="JALLPB020000714">
    <property type="protein sequence ID" value="KAL3806871.1"/>
    <property type="molecule type" value="Genomic_DNA"/>
</dbReference>
<dbReference type="Pfam" id="PF00675">
    <property type="entry name" value="Peptidase_M16"/>
    <property type="match status" value="1"/>
</dbReference>
<feature type="region of interest" description="Disordered" evidence="8">
    <location>
        <begin position="599"/>
        <end position="623"/>
    </location>
</feature>
<keyword evidence="13" id="KW-1185">Reference proteome</keyword>
<dbReference type="Pfam" id="PF05193">
    <property type="entry name" value="Peptidase_M16_C"/>
    <property type="match status" value="1"/>
</dbReference>
<evidence type="ECO:0000313" key="13">
    <source>
        <dbReference type="Proteomes" id="UP001530377"/>
    </source>
</evidence>
<reference evidence="12 13" key="1">
    <citation type="submission" date="2024-10" db="EMBL/GenBank/DDBJ databases">
        <title>Updated reference genomes for cyclostephanoid diatoms.</title>
        <authorList>
            <person name="Roberts W.R."/>
            <person name="Alverson A.J."/>
        </authorList>
    </citation>
    <scope>NUCLEOTIDE SEQUENCE [LARGE SCALE GENOMIC DNA]</scope>
    <source>
        <strain evidence="12 13">AJA228-03</strain>
    </source>
</reference>
<keyword evidence="4" id="KW-0378">Hydrolase</keyword>
<keyword evidence="5" id="KW-0862">Zinc</keyword>
<dbReference type="PANTHER" id="PTHR43690">
    <property type="entry name" value="NARDILYSIN"/>
    <property type="match status" value="1"/>
</dbReference>
<dbReference type="InterPro" id="IPR032632">
    <property type="entry name" value="Peptidase_M16_M"/>
</dbReference>